<dbReference type="SUPFAM" id="SSF53335">
    <property type="entry name" value="S-adenosyl-L-methionine-dependent methyltransferases"/>
    <property type="match status" value="1"/>
</dbReference>
<dbReference type="PANTHER" id="PTHR42912:SF93">
    <property type="entry name" value="N6-ADENOSINE-METHYLTRANSFERASE TMT1A"/>
    <property type="match status" value="1"/>
</dbReference>
<feature type="domain" description="Methyltransferase type 11" evidence="1">
    <location>
        <begin position="82"/>
        <end position="177"/>
    </location>
</feature>
<sequence length="241" mass="26877">MVSLFDQESVSDNDIMVSSDVGTRALSTVSVETSFVHKVYERISSVYLGKWPIVDVMFGPALHPGRLKAIKRLAIQAGDEVLEVGVGTGINAVLYPDDCKVTGIDLSVSMLEGAQRRLEQHGVRNVSLKQMDATKLQFPDESFDLVYAPYVISVVSDPVSVVQEMHRVCRKGGRIIVLNHFLSERRFLARIERILSPLTVHLGFKADLDLRALLVQVGLWPASVEKVNFPRIWSLVMFVKD</sequence>
<dbReference type="GO" id="GO:0008757">
    <property type="term" value="F:S-adenosylmethionine-dependent methyltransferase activity"/>
    <property type="evidence" value="ECO:0007669"/>
    <property type="project" value="InterPro"/>
</dbReference>
<gene>
    <name evidence="2" type="ORF">METZ01_LOCUS43570</name>
</gene>
<protein>
    <recommendedName>
        <fullName evidence="1">Methyltransferase type 11 domain-containing protein</fullName>
    </recommendedName>
</protein>
<dbReference type="EMBL" id="UINC01001917">
    <property type="protein sequence ID" value="SUZ90716.1"/>
    <property type="molecule type" value="Genomic_DNA"/>
</dbReference>
<dbReference type="PANTHER" id="PTHR42912">
    <property type="entry name" value="METHYLTRANSFERASE"/>
    <property type="match status" value="1"/>
</dbReference>
<dbReference type="InterPro" id="IPR013216">
    <property type="entry name" value="Methyltransf_11"/>
</dbReference>
<reference evidence="2" key="1">
    <citation type="submission" date="2018-05" db="EMBL/GenBank/DDBJ databases">
        <authorList>
            <person name="Lanie J.A."/>
            <person name="Ng W.-L."/>
            <person name="Kazmierczak K.M."/>
            <person name="Andrzejewski T.M."/>
            <person name="Davidsen T.M."/>
            <person name="Wayne K.J."/>
            <person name="Tettelin H."/>
            <person name="Glass J.I."/>
            <person name="Rusch D."/>
            <person name="Podicherti R."/>
            <person name="Tsui H.-C.T."/>
            <person name="Winkler M.E."/>
        </authorList>
    </citation>
    <scope>NUCLEOTIDE SEQUENCE</scope>
</reference>
<dbReference type="InterPro" id="IPR029063">
    <property type="entry name" value="SAM-dependent_MTases_sf"/>
</dbReference>
<proteinExistence type="predicted"/>
<dbReference type="Pfam" id="PF08241">
    <property type="entry name" value="Methyltransf_11"/>
    <property type="match status" value="1"/>
</dbReference>
<dbReference type="AlphaFoldDB" id="A0A381RFX8"/>
<accession>A0A381RFX8</accession>
<dbReference type="Gene3D" id="3.40.50.150">
    <property type="entry name" value="Vaccinia Virus protein VP39"/>
    <property type="match status" value="1"/>
</dbReference>
<evidence type="ECO:0000313" key="2">
    <source>
        <dbReference type="EMBL" id="SUZ90716.1"/>
    </source>
</evidence>
<dbReference type="InterPro" id="IPR050508">
    <property type="entry name" value="Methyltransf_Superfamily"/>
</dbReference>
<name>A0A381RFX8_9ZZZZ</name>
<dbReference type="CDD" id="cd02440">
    <property type="entry name" value="AdoMet_MTases"/>
    <property type="match status" value="1"/>
</dbReference>
<organism evidence="2">
    <name type="scientific">marine metagenome</name>
    <dbReference type="NCBI Taxonomy" id="408172"/>
    <lineage>
        <taxon>unclassified sequences</taxon>
        <taxon>metagenomes</taxon>
        <taxon>ecological metagenomes</taxon>
    </lineage>
</organism>
<evidence type="ECO:0000259" key="1">
    <source>
        <dbReference type="Pfam" id="PF08241"/>
    </source>
</evidence>